<organism evidence="2 3">
    <name type="scientific">Macrophomina phaseolina</name>
    <dbReference type="NCBI Taxonomy" id="35725"/>
    <lineage>
        <taxon>Eukaryota</taxon>
        <taxon>Fungi</taxon>
        <taxon>Dikarya</taxon>
        <taxon>Ascomycota</taxon>
        <taxon>Pezizomycotina</taxon>
        <taxon>Dothideomycetes</taxon>
        <taxon>Dothideomycetes incertae sedis</taxon>
        <taxon>Botryosphaeriales</taxon>
        <taxon>Botryosphaeriaceae</taxon>
        <taxon>Macrophomina</taxon>
    </lineage>
</organism>
<evidence type="ECO:0000313" key="2">
    <source>
        <dbReference type="EMBL" id="KAH7051308.1"/>
    </source>
</evidence>
<reference evidence="2 3" key="1">
    <citation type="journal article" date="2021" name="Nat. Commun.">
        <title>Genetic determinants of endophytism in the Arabidopsis root mycobiome.</title>
        <authorList>
            <person name="Mesny F."/>
            <person name="Miyauchi S."/>
            <person name="Thiergart T."/>
            <person name="Pickel B."/>
            <person name="Atanasova L."/>
            <person name="Karlsson M."/>
            <person name="Huettel B."/>
            <person name="Barry K.W."/>
            <person name="Haridas S."/>
            <person name="Chen C."/>
            <person name="Bauer D."/>
            <person name="Andreopoulos W."/>
            <person name="Pangilinan J."/>
            <person name="LaButti K."/>
            <person name="Riley R."/>
            <person name="Lipzen A."/>
            <person name="Clum A."/>
            <person name="Drula E."/>
            <person name="Henrissat B."/>
            <person name="Kohler A."/>
            <person name="Grigoriev I.V."/>
            <person name="Martin F.M."/>
            <person name="Hacquard S."/>
        </authorList>
    </citation>
    <scope>NUCLEOTIDE SEQUENCE [LARGE SCALE GENOMIC DNA]</scope>
    <source>
        <strain evidence="2 3">MPI-SDFR-AT-0080</strain>
    </source>
</reference>
<protein>
    <submittedName>
        <fullName evidence="2">Uncharacterized protein</fullName>
    </submittedName>
</protein>
<comment type="caution">
    <text evidence="2">The sequence shown here is derived from an EMBL/GenBank/DDBJ whole genome shotgun (WGS) entry which is preliminary data.</text>
</comment>
<keyword evidence="3" id="KW-1185">Reference proteome</keyword>
<feature type="region of interest" description="Disordered" evidence="1">
    <location>
        <begin position="23"/>
        <end position="64"/>
    </location>
</feature>
<name>A0ABQ8GC50_9PEZI</name>
<accession>A0ABQ8GC50</accession>
<evidence type="ECO:0000313" key="3">
    <source>
        <dbReference type="Proteomes" id="UP000774617"/>
    </source>
</evidence>
<gene>
    <name evidence="2" type="ORF">B0J12DRAFT_728265</name>
</gene>
<dbReference type="Proteomes" id="UP000774617">
    <property type="component" value="Unassembled WGS sequence"/>
</dbReference>
<feature type="compositionally biased region" description="Polar residues" evidence="1">
    <location>
        <begin position="23"/>
        <end position="47"/>
    </location>
</feature>
<proteinExistence type="predicted"/>
<dbReference type="EMBL" id="JAGTJR010000012">
    <property type="protein sequence ID" value="KAH7051308.1"/>
    <property type="molecule type" value="Genomic_DNA"/>
</dbReference>
<evidence type="ECO:0000256" key="1">
    <source>
        <dbReference type="SAM" id="MobiDB-lite"/>
    </source>
</evidence>
<sequence length="358" mass="39480">MISELSGLPSQMKPLRSTNQLLTDRTNSQLSRGQRSQYAPKSLQSRKQPIHSVPDKKSQETTSLRITPSQLVDLLLDFGDAIKEADELQKQLKIEDKFDPCSSQQASASIRDTVLNLFSLSGSTLVPKPPENCYNGHLDPQNASGGHLHTHPTVKPNAGQTHAVTVTVTKALGMKLESFQPAVYETLIQLSIALEMYVALLQRLDAIKLPTHYVLPHSSRRGLDLLHANSNDISGIVRGLLEDALDWLALFDTLLSPKTAAARRTSGKDVEVAMNGSSNGIANELPMRDRAGQTMIKPRHMKLGPGLGSPEQQPTRKSRRCLFHHSRKSSWIWPVHLICTKLLGFMPLASHRIKGPVV</sequence>